<dbReference type="InterPro" id="IPR003593">
    <property type="entry name" value="AAA+_ATPase"/>
</dbReference>
<dbReference type="Pfam" id="PF08352">
    <property type="entry name" value="oligo_HPY"/>
    <property type="match status" value="1"/>
</dbReference>
<dbReference type="InterPro" id="IPR013563">
    <property type="entry name" value="Oligopep_ABC_C"/>
</dbReference>
<evidence type="ECO:0000256" key="3">
    <source>
        <dbReference type="ARBA" id="ARBA00022448"/>
    </source>
</evidence>
<comment type="caution">
    <text evidence="9">The sequence shown here is derived from an EMBL/GenBank/DDBJ whole genome shotgun (WGS) entry which is preliminary data.</text>
</comment>
<dbReference type="GO" id="GO:0015833">
    <property type="term" value="P:peptide transport"/>
    <property type="evidence" value="ECO:0007669"/>
    <property type="project" value="InterPro"/>
</dbReference>
<accession>A0A7C9IEU9</accession>
<dbReference type="Proteomes" id="UP000480350">
    <property type="component" value="Unassembled WGS sequence"/>
</dbReference>
<dbReference type="GO" id="GO:0005886">
    <property type="term" value="C:plasma membrane"/>
    <property type="evidence" value="ECO:0007669"/>
    <property type="project" value="UniProtKB-SubCell"/>
</dbReference>
<name>A0A7C9IEU9_9RHOB</name>
<evidence type="ECO:0000256" key="5">
    <source>
        <dbReference type="ARBA" id="ARBA00022741"/>
    </source>
</evidence>
<dbReference type="GO" id="GO:0005524">
    <property type="term" value="F:ATP binding"/>
    <property type="evidence" value="ECO:0007669"/>
    <property type="project" value="UniProtKB-KW"/>
</dbReference>
<comment type="subcellular location">
    <subcellularLocation>
        <location evidence="1">Cell inner membrane</location>
        <topology evidence="1">Peripheral membrane protein</topology>
    </subcellularLocation>
</comment>
<dbReference type="PANTHER" id="PTHR43297:SF7">
    <property type="entry name" value="D,D-DIPEPTIDE TRANSPORT ATP-BINDING PROTEIN DDPD-RELATED"/>
    <property type="match status" value="1"/>
</dbReference>
<keyword evidence="7" id="KW-0472">Membrane</keyword>
<dbReference type="FunFam" id="3.40.50.300:FF:000016">
    <property type="entry name" value="Oligopeptide ABC transporter ATP-binding component"/>
    <property type="match status" value="1"/>
</dbReference>
<dbReference type="PROSITE" id="PS50893">
    <property type="entry name" value="ABC_TRANSPORTER_2"/>
    <property type="match status" value="1"/>
</dbReference>
<evidence type="ECO:0000256" key="6">
    <source>
        <dbReference type="ARBA" id="ARBA00022840"/>
    </source>
</evidence>
<gene>
    <name evidence="9" type="ORF">GQ651_03410</name>
</gene>
<dbReference type="InterPro" id="IPR027417">
    <property type="entry name" value="P-loop_NTPase"/>
</dbReference>
<dbReference type="Gene3D" id="3.40.50.300">
    <property type="entry name" value="P-loop containing nucleotide triphosphate hydrolases"/>
    <property type="match status" value="1"/>
</dbReference>
<dbReference type="RefSeq" id="WP_160762800.1">
    <property type="nucleotide sequence ID" value="NZ_WUPT01000001.1"/>
</dbReference>
<dbReference type="PROSITE" id="PS00211">
    <property type="entry name" value="ABC_TRANSPORTER_1"/>
    <property type="match status" value="1"/>
</dbReference>
<evidence type="ECO:0000313" key="10">
    <source>
        <dbReference type="Proteomes" id="UP000480350"/>
    </source>
</evidence>
<dbReference type="PANTHER" id="PTHR43297">
    <property type="entry name" value="OLIGOPEPTIDE TRANSPORT ATP-BINDING PROTEIN APPD"/>
    <property type="match status" value="1"/>
</dbReference>
<comment type="similarity">
    <text evidence="2">Belongs to the ABC transporter superfamily.</text>
</comment>
<keyword evidence="3" id="KW-0813">Transport</keyword>
<dbReference type="InterPro" id="IPR017871">
    <property type="entry name" value="ABC_transporter-like_CS"/>
</dbReference>
<evidence type="ECO:0000256" key="1">
    <source>
        <dbReference type="ARBA" id="ARBA00004417"/>
    </source>
</evidence>
<reference evidence="9 10" key="2">
    <citation type="submission" date="2020-03" db="EMBL/GenBank/DDBJ databases">
        <title>Kangsaoukella pontilimi gen. nov., sp. nov., a new member of the family Rhodobacteraceae isolated from a tidal mudflat.</title>
        <authorList>
            <person name="Kim I.S."/>
        </authorList>
    </citation>
    <scope>NUCLEOTIDE SEQUENCE [LARGE SCALE GENOMIC DNA]</scope>
    <source>
        <strain evidence="9 10">GH1-50</strain>
    </source>
</reference>
<dbReference type="SMART" id="SM00382">
    <property type="entry name" value="AAA"/>
    <property type="match status" value="1"/>
</dbReference>
<dbReference type="CDD" id="cd03257">
    <property type="entry name" value="ABC_NikE_OppD_transporters"/>
    <property type="match status" value="1"/>
</dbReference>
<evidence type="ECO:0000259" key="8">
    <source>
        <dbReference type="PROSITE" id="PS50893"/>
    </source>
</evidence>
<keyword evidence="10" id="KW-1185">Reference proteome</keyword>
<feature type="domain" description="ABC transporter" evidence="8">
    <location>
        <begin position="4"/>
        <end position="253"/>
    </location>
</feature>
<dbReference type="InterPro" id="IPR003439">
    <property type="entry name" value="ABC_transporter-like_ATP-bd"/>
</dbReference>
<dbReference type="Pfam" id="PF00005">
    <property type="entry name" value="ABC_tran"/>
    <property type="match status" value="1"/>
</dbReference>
<evidence type="ECO:0000256" key="4">
    <source>
        <dbReference type="ARBA" id="ARBA00022475"/>
    </source>
</evidence>
<sequence length="322" mass="35189">MSLLSVRDLTVSFETGDGTVNAVNGVSFDIDPRETLAIVGESGSGKSQTVFAIMGLLARNGRATGEITFDGTRIDGLSEDALNRIRADKIAMIFQDPMTSLNPYMRVSDQMTEVLRLHKGMSHREAEAEAVRMLDAVRIPEARARVRMYPHEFSGGMRQRIMIAMALLCRPKLLIADEPTTALDVTVQAQIMDLLRDVREEFGTAIILITHDLGIVAGAADRTIVLYGGRIMEKGPTPDIFAHPTHPYTQGLLRAVPRLDVDHDVLPTIDGEPPNMLGLPRGCPFSPRCAFVRDACRATMSPLTEAGTIARACHAPVDEVRT</sequence>
<keyword evidence="4" id="KW-1003">Cell membrane</keyword>
<proteinExistence type="inferred from homology"/>
<keyword evidence="6 9" id="KW-0067">ATP-binding</keyword>
<dbReference type="AlphaFoldDB" id="A0A7C9IEU9"/>
<evidence type="ECO:0000256" key="7">
    <source>
        <dbReference type="ARBA" id="ARBA00023136"/>
    </source>
</evidence>
<dbReference type="SUPFAM" id="SSF52540">
    <property type="entry name" value="P-loop containing nucleoside triphosphate hydrolases"/>
    <property type="match status" value="1"/>
</dbReference>
<dbReference type="NCBIfam" id="TIGR01727">
    <property type="entry name" value="oligo_HPY"/>
    <property type="match status" value="1"/>
</dbReference>
<dbReference type="GO" id="GO:0055085">
    <property type="term" value="P:transmembrane transport"/>
    <property type="evidence" value="ECO:0007669"/>
    <property type="project" value="UniProtKB-ARBA"/>
</dbReference>
<dbReference type="EMBL" id="WUPT01000001">
    <property type="protein sequence ID" value="MXQ06887.1"/>
    <property type="molecule type" value="Genomic_DNA"/>
</dbReference>
<reference evidence="9 10" key="1">
    <citation type="submission" date="2019-12" db="EMBL/GenBank/DDBJ databases">
        <authorList>
            <person name="Lee S.D."/>
        </authorList>
    </citation>
    <scope>NUCLEOTIDE SEQUENCE [LARGE SCALE GENOMIC DNA]</scope>
    <source>
        <strain evidence="9 10">GH1-50</strain>
    </source>
</reference>
<protein>
    <submittedName>
        <fullName evidence="9">ATP-binding cassette domain-containing protein</fullName>
    </submittedName>
</protein>
<dbReference type="InterPro" id="IPR050388">
    <property type="entry name" value="ABC_Ni/Peptide_Import"/>
</dbReference>
<keyword evidence="5" id="KW-0547">Nucleotide-binding</keyword>
<evidence type="ECO:0000256" key="2">
    <source>
        <dbReference type="ARBA" id="ARBA00005417"/>
    </source>
</evidence>
<dbReference type="GO" id="GO:0016887">
    <property type="term" value="F:ATP hydrolysis activity"/>
    <property type="evidence" value="ECO:0007669"/>
    <property type="project" value="InterPro"/>
</dbReference>
<evidence type="ECO:0000313" key="9">
    <source>
        <dbReference type="EMBL" id="MXQ06887.1"/>
    </source>
</evidence>
<organism evidence="9 10">
    <name type="scientific">Kangsaoukella pontilimi</name>
    <dbReference type="NCBI Taxonomy" id="2691042"/>
    <lineage>
        <taxon>Bacteria</taxon>
        <taxon>Pseudomonadati</taxon>
        <taxon>Pseudomonadota</taxon>
        <taxon>Alphaproteobacteria</taxon>
        <taxon>Rhodobacterales</taxon>
        <taxon>Paracoccaceae</taxon>
        <taxon>Kangsaoukella</taxon>
    </lineage>
</organism>